<keyword evidence="2" id="KW-1185">Reference proteome</keyword>
<dbReference type="EMBL" id="BMAW01114502">
    <property type="protein sequence ID" value="GFT62025.1"/>
    <property type="molecule type" value="Genomic_DNA"/>
</dbReference>
<sequence length="116" mass="13326">MSLPSRVDSFRVLQWNADGLPQSKCTTSYQWHADGVKKELKAEFRIIKEMGTDWNKREIVHLEVWKRGVLIQILAIFSPPCNSPDFSYVNHGKHAVSFSDFNAPSPMWGYSVRNEA</sequence>
<dbReference type="Proteomes" id="UP000887013">
    <property type="component" value="Unassembled WGS sequence"/>
</dbReference>
<name>A0A8X6TY12_NEPPI</name>
<accession>A0A8X6TY12</accession>
<dbReference type="InterPro" id="IPR036691">
    <property type="entry name" value="Endo/exonu/phosph_ase_sf"/>
</dbReference>
<reference evidence="1" key="1">
    <citation type="submission" date="2020-08" db="EMBL/GenBank/DDBJ databases">
        <title>Multicomponent nature underlies the extraordinary mechanical properties of spider dragline silk.</title>
        <authorList>
            <person name="Kono N."/>
            <person name="Nakamura H."/>
            <person name="Mori M."/>
            <person name="Yoshida Y."/>
            <person name="Ohtoshi R."/>
            <person name="Malay A.D."/>
            <person name="Moran D.A.P."/>
            <person name="Tomita M."/>
            <person name="Numata K."/>
            <person name="Arakawa K."/>
        </authorList>
    </citation>
    <scope>NUCLEOTIDE SEQUENCE</scope>
</reference>
<protein>
    <submittedName>
        <fullName evidence="1">Uncharacterized protein</fullName>
    </submittedName>
</protein>
<evidence type="ECO:0000313" key="2">
    <source>
        <dbReference type="Proteomes" id="UP000887013"/>
    </source>
</evidence>
<comment type="caution">
    <text evidence="1">The sequence shown here is derived from an EMBL/GenBank/DDBJ whole genome shotgun (WGS) entry which is preliminary data.</text>
</comment>
<dbReference type="AlphaFoldDB" id="A0A8X6TY12"/>
<evidence type="ECO:0000313" key="1">
    <source>
        <dbReference type="EMBL" id="GFT62025.1"/>
    </source>
</evidence>
<gene>
    <name evidence="1" type="ORF">NPIL_326991</name>
</gene>
<organism evidence="1 2">
    <name type="scientific">Nephila pilipes</name>
    <name type="common">Giant wood spider</name>
    <name type="synonym">Nephila maculata</name>
    <dbReference type="NCBI Taxonomy" id="299642"/>
    <lineage>
        <taxon>Eukaryota</taxon>
        <taxon>Metazoa</taxon>
        <taxon>Ecdysozoa</taxon>
        <taxon>Arthropoda</taxon>
        <taxon>Chelicerata</taxon>
        <taxon>Arachnida</taxon>
        <taxon>Araneae</taxon>
        <taxon>Araneomorphae</taxon>
        <taxon>Entelegynae</taxon>
        <taxon>Araneoidea</taxon>
        <taxon>Nephilidae</taxon>
        <taxon>Nephila</taxon>
    </lineage>
</organism>
<dbReference type="SUPFAM" id="SSF56219">
    <property type="entry name" value="DNase I-like"/>
    <property type="match status" value="1"/>
</dbReference>
<proteinExistence type="predicted"/>